<dbReference type="NCBIfam" id="TIGR00022">
    <property type="entry name" value="YhcH/YjgK/YiaL family protein"/>
    <property type="match status" value="1"/>
</dbReference>
<keyword evidence="2" id="KW-1185">Reference proteome</keyword>
<name>A0ABS7L317_CLOSR</name>
<accession>A0ABS7L317</accession>
<dbReference type="InterPro" id="IPR037012">
    <property type="entry name" value="NanQ/TabA/YiaL_sf"/>
</dbReference>
<sequence>MIYGNLEYLKNFKGLEDKVKKALEFSKEKDLVNYAPGSYEIDGDDLFVNIVEYDTKEVSERFWEAHRDYIDVHVIFTGNEKIDYNFIKDLNFKEYVKKDDFVSLEGEAKQSLILSTDDFAVLYPEDAHMTALKVNESEKVKKAIFKVKL</sequence>
<proteinExistence type="predicted"/>
<dbReference type="Pfam" id="PF04074">
    <property type="entry name" value="DUF386"/>
    <property type="match status" value="1"/>
</dbReference>
<dbReference type="PANTHER" id="PTHR34986">
    <property type="entry name" value="EVOLVED BETA-GALACTOSIDASE SUBUNIT BETA"/>
    <property type="match status" value="1"/>
</dbReference>
<reference evidence="1 2" key="1">
    <citation type="journal article" date="2021" name="Cell Host Microbe">
        <title>in vivo commensal control of Clostridioides difficile virulence.</title>
        <authorList>
            <person name="Girinathan B.P."/>
            <person name="Dibenedetto N."/>
            <person name="Worley J.N."/>
            <person name="Peltier J."/>
            <person name="Arrieta-Ortiz M.L."/>
            <person name="Rupa Christinal Immanuel S."/>
            <person name="Lavin R."/>
            <person name="Delaney M.L."/>
            <person name="Cummins C."/>
            <person name="Hoffmann M."/>
            <person name="Luo Y."/>
            <person name="Gonzalez-Escalona N."/>
            <person name="Allard M."/>
            <person name="Onderdonk A.B."/>
            <person name="Gerber G.K."/>
            <person name="Sonenshein A.L."/>
            <person name="Baliga N."/>
            <person name="Dupuy B."/>
            <person name="Bry L."/>
        </authorList>
    </citation>
    <scope>NUCLEOTIDE SEQUENCE [LARGE SCALE GENOMIC DNA]</scope>
    <source>
        <strain evidence="1 2">DSM 599</strain>
    </source>
</reference>
<dbReference type="Gene3D" id="2.60.120.370">
    <property type="entry name" value="YhcH/YjgK/YiaL"/>
    <property type="match status" value="1"/>
</dbReference>
<dbReference type="RefSeq" id="WP_221862378.1">
    <property type="nucleotide sequence ID" value="NZ_JAIKTU010000020.1"/>
</dbReference>
<protein>
    <submittedName>
        <fullName evidence="1">YhcH/YjgK/YiaL family protein</fullName>
    </submittedName>
</protein>
<dbReference type="SUPFAM" id="SSF51197">
    <property type="entry name" value="Clavaminate synthase-like"/>
    <property type="match status" value="1"/>
</dbReference>
<dbReference type="PANTHER" id="PTHR34986:SF1">
    <property type="entry name" value="PROTEIN YIAL"/>
    <property type="match status" value="1"/>
</dbReference>
<organism evidence="1 2">
    <name type="scientific">Clostridium sardiniense</name>
    <name type="common">Clostridium absonum</name>
    <dbReference type="NCBI Taxonomy" id="29369"/>
    <lineage>
        <taxon>Bacteria</taxon>
        <taxon>Bacillati</taxon>
        <taxon>Bacillota</taxon>
        <taxon>Clostridia</taxon>
        <taxon>Eubacteriales</taxon>
        <taxon>Clostridiaceae</taxon>
        <taxon>Clostridium</taxon>
    </lineage>
</organism>
<evidence type="ECO:0000313" key="1">
    <source>
        <dbReference type="EMBL" id="MBY0757263.1"/>
    </source>
</evidence>
<dbReference type="EMBL" id="JAIKTU010000020">
    <property type="protein sequence ID" value="MBY0757263.1"/>
    <property type="molecule type" value="Genomic_DNA"/>
</dbReference>
<dbReference type="InterPro" id="IPR004375">
    <property type="entry name" value="NanQ/TabA/YiaL"/>
</dbReference>
<gene>
    <name evidence="1" type="ORF">K5V21_17665</name>
</gene>
<evidence type="ECO:0000313" key="2">
    <source>
        <dbReference type="Proteomes" id="UP001299068"/>
    </source>
</evidence>
<dbReference type="Proteomes" id="UP001299068">
    <property type="component" value="Unassembled WGS sequence"/>
</dbReference>
<comment type="caution">
    <text evidence="1">The sequence shown here is derived from an EMBL/GenBank/DDBJ whole genome shotgun (WGS) entry which is preliminary data.</text>
</comment>